<gene>
    <name evidence="4" type="ORF">E0F89_07785</name>
</gene>
<keyword evidence="2" id="KW-0732">Signal</keyword>
<dbReference type="InterPro" id="IPR011008">
    <property type="entry name" value="Dimeric_a/b-barrel"/>
</dbReference>
<dbReference type="Gene3D" id="3.30.70.1060">
    <property type="entry name" value="Dimeric alpha+beta barrel"/>
    <property type="match status" value="1"/>
</dbReference>
<comment type="caution">
    <text evidence="4">The sequence shown here is derived from an EMBL/GenBank/DDBJ whole genome shotgun (WGS) entry which is preliminary data.</text>
</comment>
<keyword evidence="5" id="KW-1185">Reference proteome</keyword>
<accession>A0A4R5B046</accession>
<comment type="similarity">
    <text evidence="1">Belongs to the YciI family.</text>
</comment>
<dbReference type="OrthoDB" id="8481699at2"/>
<feature type="chain" id="PRO_5020411865" description="YCII-related domain-containing protein" evidence="2">
    <location>
        <begin position="20"/>
        <end position="152"/>
    </location>
</feature>
<dbReference type="RefSeq" id="WP_131909237.1">
    <property type="nucleotide sequence ID" value="NZ_SMFM01000002.1"/>
</dbReference>
<evidence type="ECO:0000259" key="3">
    <source>
        <dbReference type="Pfam" id="PF03795"/>
    </source>
</evidence>
<evidence type="ECO:0000313" key="5">
    <source>
        <dbReference type="Proteomes" id="UP000295278"/>
    </source>
</evidence>
<sequence>MKKSIFLLVLLCCSTTIFSQENTPAFDEKLAKSLNADEYGMKKYVFCLLKTGTNTTATKEETQKLFEGHMANISKLAMEGKLVVAGPFMKNDNNYRGIYIFNASSIEEAKTFVATDPAVQSKLLEAELTLWYGSAALQETLKIHDKIAKTKI</sequence>
<name>A0A4R5B046_9FLAO</name>
<evidence type="ECO:0000256" key="2">
    <source>
        <dbReference type="SAM" id="SignalP"/>
    </source>
</evidence>
<evidence type="ECO:0000313" key="4">
    <source>
        <dbReference type="EMBL" id="TDD77476.1"/>
    </source>
</evidence>
<dbReference type="EMBL" id="SMFM01000002">
    <property type="protein sequence ID" value="TDD77476.1"/>
    <property type="molecule type" value="Genomic_DNA"/>
</dbReference>
<evidence type="ECO:0000256" key="1">
    <source>
        <dbReference type="ARBA" id="ARBA00007689"/>
    </source>
</evidence>
<proteinExistence type="inferred from homology"/>
<dbReference type="AlphaFoldDB" id="A0A4R5B046"/>
<reference evidence="4 5" key="1">
    <citation type="submission" date="2019-03" db="EMBL/GenBank/DDBJ databases">
        <title>Flavobacterium AT-3-2 sp. nov., isolated from arctic soil.</title>
        <authorList>
            <person name="Chaudhary D.K."/>
        </authorList>
    </citation>
    <scope>NUCLEOTIDE SEQUENCE [LARGE SCALE GENOMIC DNA]</scope>
    <source>
        <strain evidence="4 5">AT-3-2</strain>
    </source>
</reference>
<organism evidence="4 5">
    <name type="scientific">Flavobacterium caseinilyticum</name>
    <dbReference type="NCBI Taxonomy" id="2541732"/>
    <lineage>
        <taxon>Bacteria</taxon>
        <taxon>Pseudomonadati</taxon>
        <taxon>Bacteroidota</taxon>
        <taxon>Flavobacteriia</taxon>
        <taxon>Flavobacteriales</taxon>
        <taxon>Flavobacteriaceae</taxon>
        <taxon>Flavobacterium</taxon>
    </lineage>
</organism>
<dbReference type="Proteomes" id="UP000295278">
    <property type="component" value="Unassembled WGS sequence"/>
</dbReference>
<feature type="signal peptide" evidence="2">
    <location>
        <begin position="1"/>
        <end position="19"/>
    </location>
</feature>
<dbReference type="SUPFAM" id="SSF54909">
    <property type="entry name" value="Dimeric alpha+beta barrel"/>
    <property type="match status" value="1"/>
</dbReference>
<dbReference type="InterPro" id="IPR005545">
    <property type="entry name" value="YCII"/>
</dbReference>
<dbReference type="Pfam" id="PF03795">
    <property type="entry name" value="YCII"/>
    <property type="match status" value="1"/>
</dbReference>
<feature type="domain" description="YCII-related" evidence="3">
    <location>
        <begin position="48"/>
        <end position="125"/>
    </location>
</feature>
<protein>
    <recommendedName>
        <fullName evidence="3">YCII-related domain-containing protein</fullName>
    </recommendedName>
</protein>